<name>A0A844FK79_9FIRM</name>
<dbReference type="Gene3D" id="3.40.50.720">
    <property type="entry name" value="NAD(P)-binding Rossmann-like Domain"/>
    <property type="match status" value="2"/>
</dbReference>
<dbReference type="EMBL" id="VULR01000023">
    <property type="protein sequence ID" value="MSS44350.1"/>
    <property type="molecule type" value="Genomic_DNA"/>
</dbReference>
<dbReference type="InterPro" id="IPR051203">
    <property type="entry name" value="Polysaccharide_Synthase-Rel"/>
</dbReference>
<dbReference type="CDD" id="cd05237">
    <property type="entry name" value="UDP_invert_4-6DH_SDR_e"/>
    <property type="match status" value="1"/>
</dbReference>
<dbReference type="Proteomes" id="UP000462760">
    <property type="component" value="Unassembled WGS sequence"/>
</dbReference>
<feature type="domain" description="Polysaccharide biosynthesis protein CapD-like" evidence="3">
    <location>
        <begin position="281"/>
        <end position="563"/>
    </location>
</feature>
<dbReference type="Pfam" id="PF13727">
    <property type="entry name" value="CoA_binding_3"/>
    <property type="match status" value="1"/>
</dbReference>
<feature type="transmembrane region" description="Helical" evidence="2">
    <location>
        <begin position="73"/>
        <end position="90"/>
    </location>
</feature>
<dbReference type="RefSeq" id="WP_154485019.1">
    <property type="nucleotide sequence ID" value="NZ_VULR01000023.1"/>
</dbReference>
<gene>
    <name evidence="4" type="ORF">FYJ27_11630</name>
</gene>
<organism evidence="4 5">
    <name type="scientific">Anaerosalibacter bizertensis</name>
    <dbReference type="NCBI Taxonomy" id="932217"/>
    <lineage>
        <taxon>Bacteria</taxon>
        <taxon>Bacillati</taxon>
        <taxon>Bacillota</taxon>
        <taxon>Tissierellia</taxon>
        <taxon>Tissierellales</taxon>
        <taxon>Sporanaerobacteraceae</taxon>
        <taxon>Anaerosalibacter</taxon>
    </lineage>
</organism>
<evidence type="ECO:0000259" key="3">
    <source>
        <dbReference type="Pfam" id="PF02719"/>
    </source>
</evidence>
<protein>
    <submittedName>
        <fullName evidence="4">Polysaccharide biosynthesis protein</fullName>
    </submittedName>
</protein>
<dbReference type="OrthoDB" id="9803111at2"/>
<accession>A0A844FK79</accession>
<dbReference type="InterPro" id="IPR003869">
    <property type="entry name" value="Polysac_CapD-like"/>
</dbReference>
<proteinExistence type="inferred from homology"/>
<keyword evidence="2" id="KW-0812">Transmembrane</keyword>
<dbReference type="Pfam" id="PF02719">
    <property type="entry name" value="Polysacc_synt_2"/>
    <property type="match status" value="1"/>
</dbReference>
<evidence type="ECO:0000256" key="1">
    <source>
        <dbReference type="ARBA" id="ARBA00007430"/>
    </source>
</evidence>
<evidence type="ECO:0000313" key="5">
    <source>
        <dbReference type="Proteomes" id="UP000462760"/>
    </source>
</evidence>
<feature type="transmembrane region" description="Helical" evidence="2">
    <location>
        <begin position="7"/>
        <end position="28"/>
    </location>
</feature>
<evidence type="ECO:0000256" key="2">
    <source>
        <dbReference type="SAM" id="Phobius"/>
    </source>
</evidence>
<dbReference type="SUPFAM" id="SSF53335">
    <property type="entry name" value="S-adenosyl-L-methionine-dependent methyltransferases"/>
    <property type="match status" value="1"/>
</dbReference>
<reference evidence="4 5" key="1">
    <citation type="submission" date="2019-08" db="EMBL/GenBank/DDBJ databases">
        <title>In-depth cultivation of the pig gut microbiome towards novel bacterial diversity and tailored functional studies.</title>
        <authorList>
            <person name="Wylensek D."/>
            <person name="Hitch T.C.A."/>
            <person name="Clavel T."/>
        </authorList>
    </citation>
    <scope>NUCLEOTIDE SEQUENCE [LARGE SCALE GENOMIC DNA]</scope>
    <source>
        <strain evidence="4 5">Med78-601-WT-4W-RMD-3</strain>
    </source>
</reference>
<evidence type="ECO:0000313" key="4">
    <source>
        <dbReference type="EMBL" id="MSS44350.1"/>
    </source>
</evidence>
<dbReference type="PANTHER" id="PTHR43318">
    <property type="entry name" value="UDP-N-ACETYLGLUCOSAMINE 4,6-DEHYDRATASE"/>
    <property type="match status" value="1"/>
</dbReference>
<keyword evidence="2" id="KW-0472">Membrane</keyword>
<comment type="similarity">
    <text evidence="1">Belongs to the polysaccharide synthase family.</text>
</comment>
<dbReference type="PANTHER" id="PTHR43318:SF1">
    <property type="entry name" value="POLYSACCHARIDE BIOSYNTHESIS PROTEIN EPSC-RELATED"/>
    <property type="match status" value="1"/>
</dbReference>
<dbReference type="AlphaFoldDB" id="A0A844FK79"/>
<comment type="caution">
    <text evidence="4">The sequence shown here is derived from an EMBL/GenBank/DDBJ whole genome shotgun (WGS) entry which is preliminary data.</text>
</comment>
<dbReference type="SUPFAM" id="SSF51735">
    <property type="entry name" value="NAD(P)-binding Rossmann-fold domains"/>
    <property type="match status" value="1"/>
</dbReference>
<sequence>MKKRNIILIFLDIVLINLAYILALYLRFDGRIPQFFMENYINNAIAISLIKIVVFYFFKLYKSIWKFASIDEMIEIVLASIVANAIVIAYMTLSEAKLPRSIYLMTPVLDMALIGGVRFSYRALSRVKNGVPKYAAHCKRVLIVGAGSAGSMIIKELRNHQRLNSLPVAIVDDDLTKQGQSINGVPIVGTRKDIPKVCKDESIDEIIIAIPSANKREIREIVNETRKTSCKTKIVPGIYELIDGQVSIKEIRDVEIEDLLGREEICLDMNKICGYIENKRVLVTGGGGSIGSELCRQIARFGPEELIILDIYENNAYDIQNELLRKYDDLNLKVLIASVRDKERVEEIIQSEKPDVVFHAAAHKHVPLMEENPEEAIKNNVFGTLNVVQASDRYDVKKFVLISTDKAVNPTNVMGATKRICEMIIQSINKESSTEFVAVRFGNVLGSNGSVIPLFKKQIAEGGPVTVTHPEVIRYFMTIPEACQLVLQAGSMAKGGEIFILDMGEPVKIMDLAKDLIRLSGFEPDVDIPIEITGLRPGEKLYEELLLDEEGISDTGHNKIFIGKPIFTDYNYLIEELEKLKDITNTGDIEKIKQSIKKIVPTYEICKEEKVDKVEDNNKKKYIDKITVTLNNSN</sequence>
<keyword evidence="2" id="KW-1133">Transmembrane helix</keyword>
<dbReference type="InterPro" id="IPR036291">
    <property type="entry name" value="NAD(P)-bd_dom_sf"/>
</dbReference>
<dbReference type="InterPro" id="IPR029063">
    <property type="entry name" value="SAM-dependent_MTases_sf"/>
</dbReference>
<feature type="transmembrane region" description="Helical" evidence="2">
    <location>
        <begin position="40"/>
        <end position="61"/>
    </location>
</feature>